<comment type="caution">
    <text evidence="2">The sequence shown here is derived from an EMBL/GenBank/DDBJ whole genome shotgun (WGS) entry which is preliminary data.</text>
</comment>
<dbReference type="OrthoDB" id="9984089at2"/>
<protein>
    <submittedName>
        <fullName evidence="2">Uncharacterized protein</fullName>
    </submittedName>
</protein>
<dbReference type="Proteomes" id="UP000469159">
    <property type="component" value="Unassembled WGS sequence"/>
</dbReference>
<keyword evidence="3" id="KW-1185">Reference proteome</keyword>
<name>A0A6I4URT3_9SPHN</name>
<evidence type="ECO:0000313" key="2">
    <source>
        <dbReference type="EMBL" id="MXP41156.1"/>
    </source>
</evidence>
<feature type="region of interest" description="Disordered" evidence="1">
    <location>
        <begin position="74"/>
        <end position="93"/>
    </location>
</feature>
<reference evidence="2 3" key="1">
    <citation type="submission" date="2019-12" db="EMBL/GenBank/DDBJ databases">
        <title>Genomic-based taxomic classification of the family Erythrobacteraceae.</title>
        <authorList>
            <person name="Xu L."/>
        </authorList>
    </citation>
    <scope>NUCLEOTIDE SEQUENCE [LARGE SCALE GENOMIC DNA]</scope>
    <source>
        <strain evidence="2 3">MCCC 1K02066</strain>
    </source>
</reference>
<organism evidence="2 3">
    <name type="scientific">Croceibacterium soli</name>
    <dbReference type="NCBI Taxonomy" id="1739690"/>
    <lineage>
        <taxon>Bacteria</taxon>
        <taxon>Pseudomonadati</taxon>
        <taxon>Pseudomonadota</taxon>
        <taxon>Alphaproteobacteria</taxon>
        <taxon>Sphingomonadales</taxon>
        <taxon>Erythrobacteraceae</taxon>
        <taxon>Croceibacterium</taxon>
    </lineage>
</organism>
<evidence type="ECO:0000256" key="1">
    <source>
        <dbReference type="SAM" id="MobiDB-lite"/>
    </source>
</evidence>
<accession>A0A6I4URT3</accession>
<dbReference type="EMBL" id="WTYK01000002">
    <property type="protein sequence ID" value="MXP41156.1"/>
    <property type="molecule type" value="Genomic_DNA"/>
</dbReference>
<gene>
    <name evidence="2" type="ORF">GRI75_05785</name>
</gene>
<dbReference type="RefSeq" id="WP_160745983.1">
    <property type="nucleotide sequence ID" value="NZ_WTYK01000002.1"/>
</dbReference>
<proteinExistence type="predicted"/>
<sequence length="93" mass="10380">MELIEKSELRRRVRKPQGAAMVVRNDGSRTLEIIGQLPFDRVRLMPGEALEIDASQLGSAASITVYDGGLQIDYGSPPRNELRESNRSRRVNA</sequence>
<dbReference type="AlphaFoldDB" id="A0A6I4URT3"/>
<evidence type="ECO:0000313" key="3">
    <source>
        <dbReference type="Proteomes" id="UP000469159"/>
    </source>
</evidence>